<organism evidence="3 4">
    <name type="scientific">Halochromatium glycolicum</name>
    <dbReference type="NCBI Taxonomy" id="85075"/>
    <lineage>
        <taxon>Bacteria</taxon>
        <taxon>Pseudomonadati</taxon>
        <taxon>Pseudomonadota</taxon>
        <taxon>Gammaproteobacteria</taxon>
        <taxon>Chromatiales</taxon>
        <taxon>Chromatiaceae</taxon>
        <taxon>Halochromatium</taxon>
    </lineage>
</organism>
<evidence type="ECO:0000256" key="2">
    <source>
        <dbReference type="SAM" id="MobiDB-lite"/>
    </source>
</evidence>
<keyword evidence="1" id="KW-0963">Cytoplasm</keyword>
<dbReference type="Pfam" id="PF04380">
    <property type="entry name" value="BMFP"/>
    <property type="match status" value="1"/>
</dbReference>
<dbReference type="RefSeq" id="WP_200346059.1">
    <property type="nucleotide sequence ID" value="NZ_NRSJ01000015.1"/>
</dbReference>
<name>A0AAJ0U3Z3_9GAMM</name>
<dbReference type="GO" id="GO:0006744">
    <property type="term" value="P:ubiquinone biosynthetic process"/>
    <property type="evidence" value="ECO:0007669"/>
    <property type="project" value="UniProtKB-UniRule"/>
</dbReference>
<keyword evidence="4" id="KW-1185">Reference proteome</keyword>
<comment type="pathway">
    <text evidence="1">Cofactor biosynthesis; ubiquinone biosynthesis.</text>
</comment>
<comment type="similarity">
    <text evidence="1">Belongs to the UbiK family.</text>
</comment>
<reference evidence="3" key="1">
    <citation type="submission" date="2017-08" db="EMBL/GenBank/DDBJ databases">
        <authorList>
            <person name="Imhoff J.F."/>
            <person name="Rahn T."/>
            <person name="Kuenzel S."/>
            <person name="Neulinger S.C."/>
        </authorList>
    </citation>
    <scope>NUCLEOTIDE SEQUENCE</scope>
    <source>
        <strain evidence="3">DSM 11080</strain>
    </source>
</reference>
<dbReference type="GO" id="GO:0005829">
    <property type="term" value="C:cytosol"/>
    <property type="evidence" value="ECO:0007669"/>
    <property type="project" value="TreeGrafter"/>
</dbReference>
<evidence type="ECO:0000313" key="3">
    <source>
        <dbReference type="EMBL" id="MBK1704846.1"/>
    </source>
</evidence>
<comment type="subcellular location">
    <subcellularLocation>
        <location evidence="1">Cytoplasm</location>
    </subcellularLocation>
</comment>
<accession>A0AAJ0U3Z3</accession>
<sequence length="100" mass="10940">MLEPKQIDDLARRLAANAPKGFQVLQEDLNRSFRATLEAALSRLDLVTREEFDVQAAVLARSRAKLEALEKRVAALEARLSSEAGSTEPPEPLEDGEPAA</sequence>
<proteinExistence type="inferred from homology"/>
<evidence type="ECO:0000256" key="1">
    <source>
        <dbReference type="HAMAP-Rule" id="MF_02216"/>
    </source>
</evidence>
<evidence type="ECO:0000313" key="4">
    <source>
        <dbReference type="Proteomes" id="UP001296776"/>
    </source>
</evidence>
<protein>
    <recommendedName>
        <fullName evidence="1">Ubiquinone biosynthesis accessory factor UbiK</fullName>
    </recommendedName>
</protein>
<gene>
    <name evidence="1" type="primary">ubiK</name>
    <name evidence="3" type="ORF">CKO40_09910</name>
</gene>
<comment type="function">
    <text evidence="1">Required for efficient ubiquinone (coenzyme Q) biosynthesis. UbiK is probably an accessory factor of Ubi enzymes and facilitates ubiquinone biosynthesis by acting as an assembly factor, a targeting factor, or both.</text>
</comment>
<reference evidence="3" key="2">
    <citation type="journal article" date="2020" name="Microorganisms">
        <title>Osmotic Adaptation and Compatible Solute Biosynthesis of Phototrophic Bacteria as Revealed from Genome Analyses.</title>
        <authorList>
            <person name="Imhoff J.F."/>
            <person name="Rahn T."/>
            <person name="Kunzel S."/>
            <person name="Keller A."/>
            <person name="Neulinger S.C."/>
        </authorList>
    </citation>
    <scope>NUCLEOTIDE SEQUENCE</scope>
    <source>
        <strain evidence="3">DSM 11080</strain>
    </source>
</reference>
<dbReference type="EMBL" id="NRSJ01000015">
    <property type="protein sequence ID" value="MBK1704846.1"/>
    <property type="molecule type" value="Genomic_DNA"/>
</dbReference>
<dbReference type="PANTHER" id="PTHR38040:SF1">
    <property type="entry name" value="UBIQUINONE BIOSYNTHESIS ACCESSORY FACTOR UBIK"/>
    <property type="match status" value="1"/>
</dbReference>
<feature type="compositionally biased region" description="Acidic residues" evidence="2">
    <location>
        <begin position="91"/>
        <end position="100"/>
    </location>
</feature>
<dbReference type="NCBIfam" id="NF047835">
    <property type="entry name" value="UbiqAccUbiK"/>
    <property type="match status" value="1"/>
</dbReference>
<dbReference type="HAMAP" id="MF_02216">
    <property type="entry name" value="UbiK"/>
    <property type="match status" value="1"/>
</dbReference>
<comment type="caution">
    <text evidence="3">The sequence shown here is derived from an EMBL/GenBank/DDBJ whole genome shotgun (WGS) entry which is preliminary data.</text>
</comment>
<dbReference type="AlphaFoldDB" id="A0AAJ0U3Z3"/>
<dbReference type="PANTHER" id="PTHR38040">
    <property type="entry name" value="UBIQUINONE BIOSYNTHESIS ACCESSORY FACTOR UBIK"/>
    <property type="match status" value="1"/>
</dbReference>
<keyword evidence="1" id="KW-0831">Ubiquinone biosynthesis</keyword>
<dbReference type="InterPro" id="IPR007475">
    <property type="entry name" value="UbiK"/>
</dbReference>
<feature type="region of interest" description="Disordered" evidence="2">
    <location>
        <begin position="78"/>
        <end position="100"/>
    </location>
</feature>
<dbReference type="Proteomes" id="UP001296776">
    <property type="component" value="Unassembled WGS sequence"/>
</dbReference>